<feature type="transmembrane region" description="Helical" evidence="2">
    <location>
        <begin position="34"/>
        <end position="53"/>
    </location>
</feature>
<keyword evidence="2" id="KW-0812">Transmembrane</keyword>
<dbReference type="AlphaFoldDB" id="A0A168RQ80"/>
<feature type="transmembrane region" description="Helical" evidence="2">
    <location>
        <begin position="121"/>
        <end position="142"/>
    </location>
</feature>
<dbReference type="STRING" id="29557.MGALLINA_00630"/>
<proteinExistence type="predicted"/>
<dbReference type="RefSeq" id="WP_063625829.1">
    <property type="nucleotide sequence ID" value="NZ_LVLH01000014.1"/>
</dbReference>
<feature type="transmembrane region" description="Helical" evidence="2">
    <location>
        <begin position="65"/>
        <end position="91"/>
    </location>
</feature>
<reference evidence="3 4" key="1">
    <citation type="submission" date="2016-03" db="EMBL/GenBank/DDBJ databases">
        <title>Genome sequence of Mycoplasma gallinarum strain Mgn_IPT.</title>
        <authorList>
            <person name="Yacoub E."/>
            <person name="Sirand-Pugnet P."/>
            <person name="Barre A."/>
            <person name="Maurier F."/>
            <person name="Blanchard A."/>
            <person name="Ben Abdelmoumen B.M."/>
        </authorList>
    </citation>
    <scope>NUCLEOTIDE SEQUENCE [LARGE SCALE GENOMIC DNA]</scope>
    <source>
        <strain evidence="3 4">Mgn_IPT</strain>
    </source>
</reference>
<sequence length="408" mass="48717">MINKEKIKLNFAFFEKDINLKTNKKQKKELKNEITKLVISFLISFLVIGLYFLSNNLNSEFFSKLYLYTIGLLFGDLIIFLVIALLSYFLLNFLNLFLNKYAISWFDKYQKISYSSLKNNLFKNILVLLLIFILIYHAILVGQRTESWYYYKTSELSSIFSLGWYKSFTNDGINPITKGNIGILFDSIFNIFYVISFSPFLVWIIIIFLSIYLYFSFWLIRPYQYWKKLRKSKHSVVEYETELKKNQIFFYTNETKRFFEFINWSKKILNLENESFKQTYSEIKKHFSILTRENEAFLYFKNIKKTKKPINAEIENKENEITLTEDETEELESAILTNNKTSISKNVQIEKIENPIFYNEEINELNFDENLEETIEVSNLNETKKINSNLSKNEPATNNEEEWESPIL</sequence>
<evidence type="ECO:0000256" key="1">
    <source>
        <dbReference type="SAM" id="MobiDB-lite"/>
    </source>
</evidence>
<accession>A0A168RQ80</accession>
<keyword evidence="2" id="KW-1133">Transmembrane helix</keyword>
<feature type="transmembrane region" description="Helical" evidence="2">
    <location>
        <begin position="201"/>
        <end position="220"/>
    </location>
</feature>
<keyword evidence="4" id="KW-1185">Reference proteome</keyword>
<feature type="compositionally biased region" description="Acidic residues" evidence="1">
    <location>
        <begin position="399"/>
        <end position="408"/>
    </location>
</feature>
<dbReference type="PATRIC" id="fig|29557.3.peg.46"/>
<dbReference type="OrthoDB" id="398485at2"/>
<protein>
    <submittedName>
        <fullName evidence="3">Uncharacterized protein</fullName>
    </submittedName>
</protein>
<organism evidence="3 4">
    <name type="scientific">Mycoplasmopsis gallinarum</name>
    <dbReference type="NCBI Taxonomy" id="29557"/>
    <lineage>
        <taxon>Bacteria</taxon>
        <taxon>Bacillati</taxon>
        <taxon>Mycoplasmatota</taxon>
        <taxon>Mycoplasmoidales</taxon>
        <taxon>Metamycoplasmataceae</taxon>
        <taxon>Mycoplasmopsis</taxon>
    </lineage>
</organism>
<dbReference type="Proteomes" id="UP000076983">
    <property type="component" value="Unassembled WGS sequence"/>
</dbReference>
<name>A0A168RQ80_9BACT</name>
<feature type="compositionally biased region" description="Polar residues" evidence="1">
    <location>
        <begin position="388"/>
        <end position="398"/>
    </location>
</feature>
<evidence type="ECO:0000256" key="2">
    <source>
        <dbReference type="SAM" id="Phobius"/>
    </source>
</evidence>
<evidence type="ECO:0000313" key="3">
    <source>
        <dbReference type="EMBL" id="OAB49186.1"/>
    </source>
</evidence>
<evidence type="ECO:0000313" key="4">
    <source>
        <dbReference type="Proteomes" id="UP000076983"/>
    </source>
</evidence>
<feature type="region of interest" description="Disordered" evidence="1">
    <location>
        <begin position="388"/>
        <end position="408"/>
    </location>
</feature>
<dbReference type="EMBL" id="LVLH01000014">
    <property type="protein sequence ID" value="OAB49186.1"/>
    <property type="molecule type" value="Genomic_DNA"/>
</dbReference>
<keyword evidence="2" id="KW-0472">Membrane</keyword>
<gene>
    <name evidence="3" type="ORF">MGALLINA_00630</name>
</gene>
<comment type="caution">
    <text evidence="3">The sequence shown here is derived from an EMBL/GenBank/DDBJ whole genome shotgun (WGS) entry which is preliminary data.</text>
</comment>